<dbReference type="EC" id="3.4.19.12" evidence="8"/>
<dbReference type="Pfam" id="PF01088">
    <property type="entry name" value="Peptidase_C12"/>
    <property type="match status" value="1"/>
</dbReference>
<evidence type="ECO:0000256" key="1">
    <source>
        <dbReference type="ARBA" id="ARBA00000707"/>
    </source>
</evidence>
<dbReference type="SUPFAM" id="SSF54001">
    <property type="entry name" value="Cysteine proteinases"/>
    <property type="match status" value="1"/>
</dbReference>
<evidence type="ECO:0000256" key="7">
    <source>
        <dbReference type="PROSITE-ProRule" id="PRU01393"/>
    </source>
</evidence>
<evidence type="ECO:0000313" key="11">
    <source>
        <dbReference type="EMBL" id="CAK0786891.1"/>
    </source>
</evidence>
<keyword evidence="3 7" id="KW-0645">Protease</keyword>
<evidence type="ECO:0000256" key="8">
    <source>
        <dbReference type="RuleBase" id="RU361215"/>
    </source>
</evidence>
<name>A0AAV1IJR7_9CHLO</name>
<dbReference type="GO" id="GO:0006511">
    <property type="term" value="P:ubiquitin-dependent protein catabolic process"/>
    <property type="evidence" value="ECO:0007669"/>
    <property type="project" value="UniProtKB-UniRule"/>
</dbReference>
<evidence type="ECO:0000256" key="9">
    <source>
        <dbReference type="SAM" id="MobiDB-lite"/>
    </source>
</evidence>
<dbReference type="CDD" id="cd09616">
    <property type="entry name" value="Peptidase_C12_UCH_L1_L3"/>
    <property type="match status" value="1"/>
</dbReference>
<protein>
    <recommendedName>
        <fullName evidence="8">Ubiquitin carboxyl-terminal hydrolase</fullName>
        <ecNumber evidence="8">3.4.19.12</ecNumber>
    </recommendedName>
</protein>
<reference evidence="11 12" key="1">
    <citation type="submission" date="2023-10" db="EMBL/GenBank/DDBJ databases">
        <authorList>
            <person name="Maclean D."/>
            <person name="Macfadyen A."/>
        </authorList>
    </citation>
    <scope>NUCLEOTIDE SEQUENCE [LARGE SCALE GENOMIC DNA]</scope>
</reference>
<feature type="site" description="Important for enzyme activity" evidence="7">
    <location>
        <position position="188"/>
    </location>
</feature>
<evidence type="ECO:0000256" key="6">
    <source>
        <dbReference type="ARBA" id="ARBA00022807"/>
    </source>
</evidence>
<dbReference type="PANTHER" id="PTHR10589:SF17">
    <property type="entry name" value="UBIQUITIN CARBOXYL-TERMINAL HYDROLASE"/>
    <property type="match status" value="1"/>
</dbReference>
<dbReference type="InterPro" id="IPR038765">
    <property type="entry name" value="Papain-like_cys_pep_sf"/>
</dbReference>
<dbReference type="PROSITE" id="PS00140">
    <property type="entry name" value="UCH_1"/>
    <property type="match status" value="1"/>
</dbReference>
<dbReference type="InterPro" id="IPR001578">
    <property type="entry name" value="Peptidase_C12_UCH"/>
</dbReference>
<feature type="domain" description="UCH catalytic" evidence="10">
    <location>
        <begin position="4"/>
        <end position="232"/>
    </location>
</feature>
<accession>A0AAV1IJR7</accession>
<dbReference type="GO" id="GO:0016579">
    <property type="term" value="P:protein deubiquitination"/>
    <property type="evidence" value="ECO:0007669"/>
    <property type="project" value="TreeGrafter"/>
</dbReference>
<comment type="catalytic activity">
    <reaction evidence="1 7 8">
        <text>Thiol-dependent hydrolysis of ester, thioester, amide, peptide and isopeptide bonds formed by the C-terminal Gly of ubiquitin (a 76-residue protein attached to proteins as an intracellular targeting signal).</text>
        <dbReference type="EC" id="3.4.19.12"/>
    </reaction>
</comment>
<evidence type="ECO:0000256" key="2">
    <source>
        <dbReference type="ARBA" id="ARBA00009326"/>
    </source>
</evidence>
<sequence>MGKRWLPLEANPDVLNEFAKELGLEVSQCSFHDVYGLDTELLAMVPSPVLALLLLFPTTDASAAASKAEAERLKEEGYAPPKAAYFMKQTIGNACGTIGVLHSLANNQDAISVSKGSFLQRFLTATADMDAAQRGAYLEDPPEGAPDIDQAHHAAAQEGATQPPSLDEVVVLHFVALVQKAGRLLELDGNKPFPIDHGASSPETLLQDAAKIARQFMESNGSIQFNLIALCQAPPG</sequence>
<dbReference type="Gene3D" id="3.40.532.10">
    <property type="entry name" value="Peptidase C12, ubiquitin carboxyl-terminal hydrolase"/>
    <property type="match status" value="1"/>
</dbReference>
<keyword evidence="6 7" id="KW-0788">Thiol protease</keyword>
<keyword evidence="4 7" id="KW-0833">Ubl conjugation pathway</keyword>
<feature type="active site" description="Proton donor" evidence="7">
    <location>
        <position position="173"/>
    </location>
</feature>
<dbReference type="EMBL" id="CAUYUE010000015">
    <property type="protein sequence ID" value="CAK0786891.1"/>
    <property type="molecule type" value="Genomic_DNA"/>
</dbReference>
<dbReference type="GO" id="GO:0004843">
    <property type="term" value="F:cysteine-type deubiquitinase activity"/>
    <property type="evidence" value="ECO:0007669"/>
    <property type="project" value="UniProtKB-UniRule"/>
</dbReference>
<evidence type="ECO:0000259" key="10">
    <source>
        <dbReference type="PROSITE" id="PS52048"/>
    </source>
</evidence>
<dbReference type="PROSITE" id="PS52048">
    <property type="entry name" value="UCH_DOMAIN"/>
    <property type="match status" value="1"/>
</dbReference>
<dbReference type="Proteomes" id="UP001314263">
    <property type="component" value="Unassembled WGS sequence"/>
</dbReference>
<organism evidence="11 12">
    <name type="scientific">Coccomyxa viridis</name>
    <dbReference type="NCBI Taxonomy" id="1274662"/>
    <lineage>
        <taxon>Eukaryota</taxon>
        <taxon>Viridiplantae</taxon>
        <taxon>Chlorophyta</taxon>
        <taxon>core chlorophytes</taxon>
        <taxon>Trebouxiophyceae</taxon>
        <taxon>Trebouxiophyceae incertae sedis</taxon>
        <taxon>Coccomyxaceae</taxon>
        <taxon>Coccomyxa</taxon>
    </lineage>
</organism>
<proteinExistence type="inferred from homology"/>
<dbReference type="InterPro" id="IPR057254">
    <property type="entry name" value="UCH_AS"/>
</dbReference>
<evidence type="ECO:0000256" key="5">
    <source>
        <dbReference type="ARBA" id="ARBA00022801"/>
    </source>
</evidence>
<feature type="active site" description="Nucleophile" evidence="7">
    <location>
        <position position="95"/>
    </location>
</feature>
<keyword evidence="12" id="KW-1185">Reference proteome</keyword>
<comment type="similarity">
    <text evidence="2 7 8">Belongs to the peptidase C12 family.</text>
</comment>
<dbReference type="PANTHER" id="PTHR10589">
    <property type="entry name" value="UBIQUITIN CARBOXYL-TERMINAL HYDROLASE"/>
    <property type="match status" value="1"/>
</dbReference>
<comment type="caution">
    <text evidence="11">The sequence shown here is derived from an EMBL/GenBank/DDBJ whole genome shotgun (WGS) entry which is preliminary data.</text>
</comment>
<evidence type="ECO:0000256" key="4">
    <source>
        <dbReference type="ARBA" id="ARBA00022786"/>
    </source>
</evidence>
<gene>
    <name evidence="11" type="ORF">CVIRNUC_010105</name>
</gene>
<dbReference type="AlphaFoldDB" id="A0AAV1IJR7"/>
<feature type="site" description="Transition state stabilizer" evidence="7">
    <location>
        <position position="89"/>
    </location>
</feature>
<evidence type="ECO:0000313" key="12">
    <source>
        <dbReference type="Proteomes" id="UP001314263"/>
    </source>
</evidence>
<keyword evidence="5 7" id="KW-0378">Hydrolase</keyword>
<dbReference type="FunFam" id="3.40.532.10:FF:000006">
    <property type="entry name" value="Ubiquitin carboxyl-terminal hydrolase"/>
    <property type="match status" value="1"/>
</dbReference>
<dbReference type="GO" id="GO:0005737">
    <property type="term" value="C:cytoplasm"/>
    <property type="evidence" value="ECO:0007669"/>
    <property type="project" value="TreeGrafter"/>
</dbReference>
<feature type="region of interest" description="Disordered" evidence="9">
    <location>
        <begin position="137"/>
        <end position="162"/>
    </location>
</feature>
<dbReference type="PRINTS" id="PR00707">
    <property type="entry name" value="UBCTHYDRLASE"/>
</dbReference>
<evidence type="ECO:0000256" key="3">
    <source>
        <dbReference type="ARBA" id="ARBA00022670"/>
    </source>
</evidence>
<dbReference type="InterPro" id="IPR036959">
    <property type="entry name" value="Peptidase_C12_UCH_sf"/>
</dbReference>